<dbReference type="EMBL" id="JAENIB010000006">
    <property type="protein sequence ID" value="MBK1931546.1"/>
    <property type="molecule type" value="Genomic_DNA"/>
</dbReference>
<protein>
    <submittedName>
        <fullName evidence="1">Uncharacterized protein</fullName>
    </submittedName>
</protein>
<evidence type="ECO:0000313" key="3">
    <source>
        <dbReference type="EMBL" id="WFN17871.1"/>
    </source>
</evidence>
<evidence type="ECO:0000313" key="1">
    <source>
        <dbReference type="EMBL" id="MBK1931546.1"/>
    </source>
</evidence>
<evidence type="ECO:0000313" key="5">
    <source>
        <dbReference type="Proteomes" id="UP000664048"/>
    </source>
</evidence>
<dbReference type="OrthoDB" id="9154441at2"/>
<dbReference type="Proteomes" id="UP001220209">
    <property type="component" value="Chromosome 1"/>
</dbReference>
<dbReference type="EMBL" id="CP090640">
    <property type="protein sequence ID" value="WFN17871.1"/>
    <property type="molecule type" value="Genomic_DNA"/>
</dbReference>
<proteinExistence type="predicted"/>
<reference evidence="2 5" key="2">
    <citation type="submission" date="2021-03" db="EMBL/GenBank/DDBJ databases">
        <title>Clinical course, treatment and visual outcome of an outbreak of Burkholderia contaminans endophthalmitis following cataract surgery.</title>
        <authorList>
            <person name="Lind C."/>
            <person name="Olsen K."/>
            <person name="Angelsen N.K."/>
            <person name="Krefting E.A."/>
            <person name="Fossen K."/>
            <person name="Gravningen K."/>
            <person name="Depoorter E."/>
            <person name="Vandamme P."/>
            <person name="Bertelsen G."/>
        </authorList>
    </citation>
    <scope>NUCLEOTIDE SEQUENCE [LARGE SCALE GENOMIC DNA]</scope>
    <source>
        <strain evidence="2 5">51242556</strain>
    </source>
</reference>
<dbReference type="RefSeq" id="WP_039360553.1">
    <property type="nucleotide sequence ID" value="NZ_AP018358.1"/>
</dbReference>
<keyword evidence="5" id="KW-1185">Reference proteome</keyword>
<gene>
    <name evidence="2" type="ORF">J4M89_19545</name>
    <name evidence="1" type="ORF">JIN94_16795</name>
    <name evidence="3" type="ORF">LXE91_02150</name>
</gene>
<dbReference type="Proteomes" id="UP000611459">
    <property type="component" value="Unassembled WGS sequence"/>
</dbReference>
<evidence type="ECO:0000313" key="6">
    <source>
        <dbReference type="Proteomes" id="UP001220209"/>
    </source>
</evidence>
<name>A0A1E3FZ83_9BURK</name>
<dbReference type="AlphaFoldDB" id="A0A1E3FZ83"/>
<dbReference type="Proteomes" id="UP000664048">
    <property type="component" value="Unassembled WGS sequence"/>
</dbReference>
<evidence type="ECO:0000313" key="2">
    <source>
        <dbReference type="EMBL" id="MBO1831571.1"/>
    </source>
</evidence>
<evidence type="ECO:0000313" key="4">
    <source>
        <dbReference type="Proteomes" id="UP000611459"/>
    </source>
</evidence>
<dbReference type="EMBL" id="JAGEMX010000006">
    <property type="protein sequence ID" value="MBO1831571.1"/>
    <property type="molecule type" value="Genomic_DNA"/>
</dbReference>
<organism evidence="1 4">
    <name type="scientific">Burkholderia contaminans</name>
    <dbReference type="NCBI Taxonomy" id="488447"/>
    <lineage>
        <taxon>Bacteria</taxon>
        <taxon>Pseudomonadati</taxon>
        <taxon>Pseudomonadota</taxon>
        <taxon>Betaproteobacteria</taxon>
        <taxon>Burkholderiales</taxon>
        <taxon>Burkholderiaceae</taxon>
        <taxon>Burkholderia</taxon>
        <taxon>Burkholderia cepacia complex</taxon>
    </lineage>
</organism>
<sequence>MGGFDDERLRPLLAVVPGAKVFMDGPEVFVHLPALRLQVGDKTYVLDALLAPNGANGYTSRLYLSQRIAEREQIVGKPANWTERVIAGRVWHVWSWQGVPSALPLLDMLGAHMVALK</sequence>
<reference evidence="1" key="1">
    <citation type="submission" date="2021-01" db="EMBL/GenBank/DDBJ databases">
        <title>Outbreak of Burkholderia contaminns endophthalmitis traced to a clinical ventilation system.</title>
        <authorList>
            <person name="Lipuma J."/>
            <person name="Spilker T."/>
            <person name="Kratholm J."/>
        </authorList>
    </citation>
    <scope>NUCLEOTIDE SEQUENCE</scope>
    <source>
        <strain evidence="1">HI4954</strain>
    </source>
</reference>
<dbReference type="GeneID" id="93194290"/>
<reference evidence="3 6" key="3">
    <citation type="submission" date="2021-12" db="EMBL/GenBank/DDBJ databases">
        <title>Genomic and phenotypic characterization of three Burkholderia contaminans isolates recovered from different sources.</title>
        <authorList>
            <person name="Lopez De Volder A."/>
            <person name="Fan Y."/>
            <person name="Nunvar J."/>
            <person name="Herrera T."/>
            <person name="Timp W."/>
            <person name="Degrossi J."/>
        </authorList>
    </citation>
    <scope>NUCLEOTIDE SEQUENCE [LARGE SCALE GENOMIC DNA]</scope>
    <source>
        <strain evidence="3 6">LMG 23361</strain>
    </source>
</reference>
<accession>A0A1E3FZ83</accession>